<dbReference type="SUPFAM" id="SSF56112">
    <property type="entry name" value="Protein kinase-like (PK-like)"/>
    <property type="match status" value="1"/>
</dbReference>
<keyword evidence="8" id="KW-0808">Transferase</keyword>
<dbReference type="InterPro" id="IPR050235">
    <property type="entry name" value="CK1_Ser-Thr_kinase"/>
</dbReference>
<feature type="region of interest" description="Disordered" evidence="6">
    <location>
        <begin position="1"/>
        <end position="27"/>
    </location>
</feature>
<dbReference type="SMART" id="SM00220">
    <property type="entry name" value="S_TKc"/>
    <property type="match status" value="1"/>
</dbReference>
<proteinExistence type="inferred from homology"/>
<organism evidence="8 9">
    <name type="scientific">Rhizopus stolonifer</name>
    <name type="common">Rhizopus nigricans</name>
    <dbReference type="NCBI Taxonomy" id="4846"/>
    <lineage>
        <taxon>Eukaryota</taxon>
        <taxon>Fungi</taxon>
        <taxon>Fungi incertae sedis</taxon>
        <taxon>Mucoromycota</taxon>
        <taxon>Mucoromycotina</taxon>
        <taxon>Mucoromycetes</taxon>
        <taxon>Mucorales</taxon>
        <taxon>Mucorineae</taxon>
        <taxon>Rhizopodaceae</taxon>
        <taxon>Rhizopus</taxon>
    </lineage>
</organism>
<dbReference type="InterPro" id="IPR008271">
    <property type="entry name" value="Ser/Thr_kinase_AS"/>
</dbReference>
<sequence length="482" mass="55946">MSNIPYYISEPTRSNEAGSSFDSNRTDLSSQSTDVIIAEKWYVSGRIGEGSFGEVFEAEDIHTKRKYAIKRETLRMRRPQIKHEKEIYSILQGGSGIPQCYWHGQHEGFDCIVIDLLGPNLNQLREVTRKIPIETVVDFGCQMVSLMEHIHKCGFVYRDIKPDNFLFSSHCILSEPEAIETLDEHGIPQVRYRYPSCEEVFRQWNSPRPQLFLVDFGLTTRWKDPETNKPFPEIRKLHKNKAGTARYASLNVHQGKSHSRRDDLESIGYLLLDLIFGSLPWTGIQARSSRAGWDRMKQIKKDTFLEDLYAGLPQGFLKYMEYTRRLRFTEEPDYELLRQFLSGSVQGPYSDLVKSPFGGHMEKKWVQKIDVDSTLLDLSRTAYLQQINDTLSQNNRDTTQEMGESSFQKLVTRTRNEQKRIGWNSHKHDNEPWVPVIDWTLPDEKMTQNNSQFVWGENSQSATWGDKSVENSWASTVPKPWE</sequence>
<evidence type="ECO:0000256" key="2">
    <source>
        <dbReference type="ARBA" id="ARBA00022741"/>
    </source>
</evidence>
<dbReference type="PROSITE" id="PS00108">
    <property type="entry name" value="PROTEIN_KINASE_ST"/>
    <property type="match status" value="1"/>
</dbReference>
<dbReference type="AlphaFoldDB" id="A0A367K823"/>
<protein>
    <recommendedName>
        <fullName evidence="1">non-specific serine/threonine protein kinase</fullName>
        <ecNumber evidence="1">2.7.11.1</ecNumber>
    </recommendedName>
</protein>
<feature type="binding site" evidence="4">
    <location>
        <position position="70"/>
    </location>
    <ligand>
        <name>ATP</name>
        <dbReference type="ChEBI" id="CHEBI:30616"/>
    </ligand>
</feature>
<dbReference type="InterPro" id="IPR017441">
    <property type="entry name" value="Protein_kinase_ATP_BS"/>
</dbReference>
<keyword evidence="5" id="KW-0723">Serine/threonine-protein kinase</keyword>
<evidence type="ECO:0000256" key="5">
    <source>
        <dbReference type="RuleBase" id="RU000304"/>
    </source>
</evidence>
<comment type="caution">
    <text evidence="8">The sequence shown here is derived from an EMBL/GenBank/DDBJ whole genome shotgun (WGS) entry which is preliminary data.</text>
</comment>
<dbReference type="GO" id="GO:0004674">
    <property type="term" value="F:protein serine/threonine kinase activity"/>
    <property type="evidence" value="ECO:0007669"/>
    <property type="project" value="UniProtKB-KW"/>
</dbReference>
<comment type="similarity">
    <text evidence="5">Belongs to the protein kinase superfamily.</text>
</comment>
<evidence type="ECO:0000256" key="6">
    <source>
        <dbReference type="SAM" id="MobiDB-lite"/>
    </source>
</evidence>
<dbReference type="EC" id="2.7.11.1" evidence="1"/>
<dbReference type="EMBL" id="PJQM01002079">
    <property type="protein sequence ID" value="RCH98338.1"/>
    <property type="molecule type" value="Genomic_DNA"/>
</dbReference>
<evidence type="ECO:0000256" key="1">
    <source>
        <dbReference type="ARBA" id="ARBA00012513"/>
    </source>
</evidence>
<dbReference type="InterPro" id="IPR000719">
    <property type="entry name" value="Prot_kinase_dom"/>
</dbReference>
<reference evidence="8 9" key="1">
    <citation type="journal article" date="2018" name="G3 (Bethesda)">
        <title>Phylogenetic and Phylogenomic Definition of Rhizopus Species.</title>
        <authorList>
            <person name="Gryganskyi A.P."/>
            <person name="Golan J."/>
            <person name="Dolatabadi S."/>
            <person name="Mondo S."/>
            <person name="Robb S."/>
            <person name="Idnurm A."/>
            <person name="Muszewska A."/>
            <person name="Steczkiewicz K."/>
            <person name="Masonjones S."/>
            <person name="Liao H.L."/>
            <person name="Gajdeczka M.T."/>
            <person name="Anike F."/>
            <person name="Vuek A."/>
            <person name="Anishchenko I.M."/>
            <person name="Voigt K."/>
            <person name="de Hoog G.S."/>
            <person name="Smith M.E."/>
            <person name="Heitman J."/>
            <person name="Vilgalys R."/>
            <person name="Stajich J.E."/>
        </authorList>
    </citation>
    <scope>NUCLEOTIDE SEQUENCE [LARGE SCALE GENOMIC DNA]</scope>
    <source>
        <strain evidence="8 9">LSU 92-RS-03</strain>
    </source>
</reference>
<dbReference type="CDD" id="cd14016">
    <property type="entry name" value="STKc_CK1"/>
    <property type="match status" value="1"/>
</dbReference>
<accession>A0A367K823</accession>
<feature type="region of interest" description="Disordered" evidence="6">
    <location>
        <begin position="458"/>
        <end position="482"/>
    </location>
</feature>
<dbReference type="STRING" id="4846.A0A367K823"/>
<dbReference type="Pfam" id="PF00069">
    <property type="entry name" value="Pkinase"/>
    <property type="match status" value="1"/>
</dbReference>
<keyword evidence="8" id="KW-0418">Kinase</keyword>
<keyword evidence="2 4" id="KW-0547">Nucleotide-binding</keyword>
<evidence type="ECO:0000259" key="7">
    <source>
        <dbReference type="PROSITE" id="PS50011"/>
    </source>
</evidence>
<gene>
    <name evidence="8" type="primary">CSNK1A1_2</name>
    <name evidence="8" type="ORF">CU098_005814</name>
</gene>
<dbReference type="Proteomes" id="UP000253551">
    <property type="component" value="Unassembled WGS sequence"/>
</dbReference>
<feature type="compositionally biased region" description="Polar residues" evidence="6">
    <location>
        <begin position="11"/>
        <end position="27"/>
    </location>
</feature>
<dbReference type="Gene3D" id="1.10.510.10">
    <property type="entry name" value="Transferase(Phosphotransferase) domain 1"/>
    <property type="match status" value="1"/>
</dbReference>
<keyword evidence="9" id="KW-1185">Reference proteome</keyword>
<dbReference type="PROSITE" id="PS50011">
    <property type="entry name" value="PROTEIN_KINASE_DOM"/>
    <property type="match status" value="1"/>
</dbReference>
<dbReference type="PROSITE" id="PS00107">
    <property type="entry name" value="PROTEIN_KINASE_ATP"/>
    <property type="match status" value="1"/>
</dbReference>
<dbReference type="InterPro" id="IPR011009">
    <property type="entry name" value="Kinase-like_dom_sf"/>
</dbReference>
<evidence type="ECO:0000256" key="3">
    <source>
        <dbReference type="ARBA" id="ARBA00022840"/>
    </source>
</evidence>
<dbReference type="PANTHER" id="PTHR11909">
    <property type="entry name" value="CASEIN KINASE-RELATED"/>
    <property type="match status" value="1"/>
</dbReference>
<dbReference type="OrthoDB" id="5979581at2759"/>
<evidence type="ECO:0000313" key="9">
    <source>
        <dbReference type="Proteomes" id="UP000253551"/>
    </source>
</evidence>
<evidence type="ECO:0000313" key="8">
    <source>
        <dbReference type="EMBL" id="RCH98338.1"/>
    </source>
</evidence>
<keyword evidence="3 4" id="KW-0067">ATP-binding</keyword>
<dbReference type="GO" id="GO:0005524">
    <property type="term" value="F:ATP binding"/>
    <property type="evidence" value="ECO:0007669"/>
    <property type="project" value="UniProtKB-UniRule"/>
</dbReference>
<evidence type="ECO:0000256" key="4">
    <source>
        <dbReference type="PROSITE-ProRule" id="PRU10141"/>
    </source>
</evidence>
<name>A0A367K823_RHIST</name>
<feature type="domain" description="Protein kinase" evidence="7">
    <location>
        <begin position="41"/>
        <end position="341"/>
    </location>
</feature>